<reference evidence="3" key="1">
    <citation type="submission" date="2022-01" db="EMBL/GenBank/DDBJ databases">
        <authorList>
            <person name="King R."/>
        </authorList>
    </citation>
    <scope>NUCLEOTIDE SEQUENCE</scope>
</reference>
<feature type="coiled-coil region" evidence="1">
    <location>
        <begin position="1135"/>
        <end position="1429"/>
    </location>
</feature>
<evidence type="ECO:0000256" key="2">
    <source>
        <dbReference type="SAM" id="MobiDB-lite"/>
    </source>
</evidence>
<dbReference type="PANTHER" id="PTHR23159">
    <property type="entry name" value="CENTROSOMAL PROTEIN 2"/>
    <property type="match status" value="1"/>
</dbReference>
<keyword evidence="4" id="KW-1185">Reference proteome</keyword>
<keyword evidence="1" id="KW-0175">Coiled coil</keyword>
<protein>
    <submittedName>
        <fullName evidence="3">Uncharacterized protein</fullName>
    </submittedName>
</protein>
<feature type="coiled-coil region" evidence="1">
    <location>
        <begin position="515"/>
        <end position="582"/>
    </location>
</feature>
<dbReference type="EMBL" id="OU896714">
    <property type="protein sequence ID" value="CAH1179356.1"/>
    <property type="molecule type" value="Genomic_DNA"/>
</dbReference>
<evidence type="ECO:0000313" key="3">
    <source>
        <dbReference type="EMBL" id="CAH1179356.1"/>
    </source>
</evidence>
<feature type="compositionally biased region" description="Polar residues" evidence="2">
    <location>
        <begin position="29"/>
        <end position="39"/>
    </location>
</feature>
<dbReference type="Gene3D" id="1.10.287.1490">
    <property type="match status" value="1"/>
</dbReference>
<feature type="coiled-coil region" evidence="1">
    <location>
        <begin position="368"/>
        <end position="409"/>
    </location>
</feature>
<name>A0A9P0GV15_PHACE</name>
<accession>A0A9P0GV15</accession>
<dbReference type="Proteomes" id="UP001153737">
    <property type="component" value="Chromosome 8"/>
</dbReference>
<reference evidence="3" key="2">
    <citation type="submission" date="2022-10" db="EMBL/GenBank/DDBJ databases">
        <authorList>
            <consortium name="ENA_rothamsted_submissions"/>
            <consortium name="culmorum"/>
            <person name="King R."/>
        </authorList>
    </citation>
    <scope>NUCLEOTIDE SEQUENCE</scope>
</reference>
<organism evidence="3 4">
    <name type="scientific">Phaedon cochleariae</name>
    <name type="common">Mustard beetle</name>
    <dbReference type="NCBI Taxonomy" id="80249"/>
    <lineage>
        <taxon>Eukaryota</taxon>
        <taxon>Metazoa</taxon>
        <taxon>Ecdysozoa</taxon>
        <taxon>Arthropoda</taxon>
        <taxon>Hexapoda</taxon>
        <taxon>Insecta</taxon>
        <taxon>Pterygota</taxon>
        <taxon>Neoptera</taxon>
        <taxon>Endopterygota</taxon>
        <taxon>Coleoptera</taxon>
        <taxon>Polyphaga</taxon>
        <taxon>Cucujiformia</taxon>
        <taxon>Chrysomeloidea</taxon>
        <taxon>Chrysomelidae</taxon>
        <taxon>Chrysomelinae</taxon>
        <taxon>Chrysomelini</taxon>
        <taxon>Phaedon</taxon>
    </lineage>
</organism>
<gene>
    <name evidence="3" type="ORF">PHAECO_LOCUS12201</name>
</gene>
<sequence>MRLFSLSSSNIFIQNFDIADLEIMGDEQSMNNGNQMKSSSTDRKYDVSAENNQRVDQPVPSTSSIKSRKSSNLLSAFVKRTRKKNKVPEVQKSIDIASQNLDYVASNSTLGIHTEEEVELIVENYETKIGDSSHCNRKMIKSAISSDSEHSLPPALKIKHQFFRKFMKKHTQNDKLAADLTREFTIRSENTRNESSTICENQHEGDHKSTKKNFAKDEVMSIITSFIKSPENELDFNLLESLRTVQELTARLDESKSHLLHIFKEYLKDESIQHELIDTLAQHSKLHLDIERKTNSLTNEMWVQQVEIGRRHEGILQETINRLVKQNRKLQIDYEVLFRKHQEVVSNLPNSHELGSKQKSTLEDHSQMMQLISHNKKLQRKLENAFQQLQFLENEISSLQKQNSYVEELLTASSGEIFELKTLLHRSRTNHDLDKATFKIKVYTTEKKLKDAFEAGDRFIEELADIQLRLKSIDPSMNWPISICKNNVELVDVIEMTRCAFSDLFKKLMKDHIELAMKNKEVNELREINTNLEENLKKSAIELSKQIDNTAIVDTASYVKKIKLLEDDVTNLHDNIEKIKLEHDMEKNTLLKTISQFEYLNNEILEKNTMIEQTKMFINSITSENMALRSQVDGLNRLLSETGAGDVVKELSTNQEQLLYYQTQYHQLVHEKQQLKDHQEVLQADNKAMLDQQETNYKHLQKQLKELESIARDNKTLRQQLELERQTVSSLQNERKKYLEEKNLLKTIFHHMKTEISRVQKLEGTVADISKEANKLAMIAEYNKQVGHKLKSEIVAKDKTILQLKSSVEKLNDIQIKNTKEKLSLCYELSEVCQIKDQLNSVLSFEVQKNADLDNSTKKIAQTASSQIKMYEEFQRKERYVLKDLVRDLRSVVKQRDTLQKEKEENLKELEEKRTTLTNQQNRIDELLKRNHESEEKLKNLQTKYDYEKTKVQQLNDTLSKDSEKYGDNVKKLEMLILQLREETEERQKSIQYLQNNIQKLYRELNESRKDVKETKDLLNKSILEKNSIEAVRDRQQRTIETMSEEKEKLAKEVERVNALSEKILSDFETNIKSSMEKEDLLKKELDESKAMIMKSNRDLEHISGALAVKQDELQKVTYEYTSLRQREKQHIEVIKCLENQKSDTREMRNKKEKLENELIDIKADYDNIKAELINTQRELEKLYRQLNSVMEEKEQEYQFYKKHMDDSLRNSEEIQEKTKSDLNELKMHLTDISQKLENERSAYSALSQIHKEVSAKFIKSIKDVVDEKNACQEATLKLKEVRENLENLKSEKADLQQQVNILLDGLNDGKNRINTLTQERDNLKSSLDDLQKRYNDLLRKCLALENQIRGTDLNKDAEYESLKNQLDNLKKESLESNNLIISLKQDADHLSQEVTNLEFQKSELTLRLHETQRKFETENSLCEQLKNTHMVILSTILKMKDDGTVDANHCNNLLHMAQNDFDLGYNIDEK</sequence>
<evidence type="ECO:0000256" key="1">
    <source>
        <dbReference type="SAM" id="Coils"/>
    </source>
</evidence>
<feature type="region of interest" description="Disordered" evidence="2">
    <location>
        <begin position="29"/>
        <end position="66"/>
    </location>
</feature>
<feature type="compositionally biased region" description="Basic and acidic residues" evidence="2">
    <location>
        <begin position="201"/>
        <end position="210"/>
    </location>
</feature>
<evidence type="ECO:0000313" key="4">
    <source>
        <dbReference type="Proteomes" id="UP001153737"/>
    </source>
</evidence>
<dbReference type="PANTHER" id="PTHR23159:SF31">
    <property type="entry name" value="CENTROSOME-ASSOCIATED PROTEIN CEP250 ISOFORM X1"/>
    <property type="match status" value="1"/>
</dbReference>
<feature type="region of interest" description="Disordered" evidence="2">
    <location>
        <begin position="191"/>
        <end position="210"/>
    </location>
</feature>
<feature type="coiled-coil region" evidence="1">
    <location>
        <begin position="882"/>
        <end position="1063"/>
    </location>
</feature>
<feature type="coiled-coil region" evidence="1">
    <location>
        <begin position="690"/>
        <end position="748"/>
    </location>
</feature>
<dbReference type="SUPFAM" id="SSF90257">
    <property type="entry name" value="Myosin rod fragments"/>
    <property type="match status" value="1"/>
</dbReference>
<dbReference type="OrthoDB" id="6784135at2759"/>
<proteinExistence type="predicted"/>